<dbReference type="Pfam" id="PF01103">
    <property type="entry name" value="Omp85"/>
    <property type="match status" value="1"/>
</dbReference>
<gene>
    <name evidence="7" type="ORF">H8B21_11050</name>
</gene>
<evidence type="ECO:0000259" key="6">
    <source>
        <dbReference type="Pfam" id="PF01103"/>
    </source>
</evidence>
<reference evidence="7 8" key="1">
    <citation type="submission" date="2020-08" db="EMBL/GenBank/DDBJ databases">
        <title>Sphingobacterium sp. DN00404 isolated from aquaculture water.</title>
        <authorList>
            <person name="Zhang M."/>
        </authorList>
    </citation>
    <scope>NUCLEOTIDE SEQUENCE [LARGE SCALE GENOMIC DNA]</scope>
    <source>
        <strain evidence="7 8">KCTC 42746</strain>
    </source>
</reference>
<dbReference type="PANTHER" id="PTHR12815">
    <property type="entry name" value="SORTING AND ASSEMBLY MACHINERY SAMM50 PROTEIN FAMILY MEMBER"/>
    <property type="match status" value="1"/>
</dbReference>
<evidence type="ECO:0000313" key="7">
    <source>
        <dbReference type="EMBL" id="MBD1422109.1"/>
    </source>
</evidence>
<dbReference type="PANTHER" id="PTHR12815:SF47">
    <property type="entry name" value="TRANSLOCATION AND ASSEMBLY MODULE SUBUNIT TAMA"/>
    <property type="match status" value="1"/>
</dbReference>
<accession>A0ABR7XSG1</accession>
<keyword evidence="3" id="KW-0732">Signal</keyword>
<proteinExistence type="predicted"/>
<keyword evidence="2" id="KW-0812">Transmembrane</keyword>
<dbReference type="InterPro" id="IPR000184">
    <property type="entry name" value="Bac_surfAg_D15"/>
</dbReference>
<name>A0ABR7XSG1_9SPHI</name>
<dbReference type="InterPro" id="IPR039910">
    <property type="entry name" value="D15-like"/>
</dbReference>
<sequence>MRHQMPSETMKKKGGHMKINQHTIVAGMVSLIFAASCNPTKYLAEDEKLYNKGHVVIHQDSIPEDRKEAFEAHLEDMLRPKPNKKILGIRYKLGLYNMGGGPDSTNSFIKRWLKKQGEEPVLLSDVNREYNETLLRSRMENLGFFNAYVTSDTTIDGKFAEVTYDAFPGSIYRIAKINFEVDSAKQLGRDILSTKEHTLLKPKSPYNLDVILNERDRIDNDLKNKGYYYFSPDNILLEVDSSKGSNEVDMYVTVKPETPEKARQPQKIGNVYIYPNYEQTSAGLQLARPRRAELFDNRYYIIDPENTYRKKVLANHIFFNTGQTYNRWDHNLTISHLVNLNAFKFVKNTFVDSPDSANTLDVYYHLTPMERKSIRFEVLGKTAAVYNGTEANVNWTLRNAFKGFETLSLTVFGGYETQTGGSVNLNSSYIRYGAEVGVVWPRLLSPYKWAPAQRYIPKTYAKVGYEFLNRRNAYTLNSLSINYGYNWKENEQKQHDLAVAEIIYVQPRNISDEYRAQMDTVPTLRHIVDPQFSFGPNYSYTFTNSMESSRKHTFYAKAGLNTSGNVLGLIQGANYDEGPKEIFGTPYAQFVKAEADFRHYMKLTPNSQLASRIMVGMSHSYGNSRSLPYLKQFFTGGPNGLRAYRARAVGPGSAYPENLGENNFFADQTGDFKLELNTEYRAQIAGMLHWAAFIDAGNIWLQREDENKPGGKLSKDFYKELAVGTGLGLRLDLDFLIIRTDFAIPVRVPYRDPGDRWVFKYIDFRDRQWRRENFVFNLAIGYPF</sequence>
<dbReference type="Proteomes" id="UP000651112">
    <property type="component" value="Unassembled WGS sequence"/>
</dbReference>
<protein>
    <submittedName>
        <fullName evidence="7">BamA/TamA family outer membrane protein</fullName>
    </submittedName>
</protein>
<feature type="domain" description="Bacterial surface antigen (D15)" evidence="6">
    <location>
        <begin position="413"/>
        <end position="759"/>
    </location>
</feature>
<evidence type="ECO:0000256" key="3">
    <source>
        <dbReference type="ARBA" id="ARBA00022729"/>
    </source>
</evidence>
<comment type="subcellular location">
    <subcellularLocation>
        <location evidence="1">Membrane</location>
    </subcellularLocation>
</comment>
<organism evidence="7 8">
    <name type="scientific">Sphingobacterium chuzhouense</name>
    <dbReference type="NCBI Taxonomy" id="1742264"/>
    <lineage>
        <taxon>Bacteria</taxon>
        <taxon>Pseudomonadati</taxon>
        <taxon>Bacteroidota</taxon>
        <taxon>Sphingobacteriia</taxon>
        <taxon>Sphingobacteriales</taxon>
        <taxon>Sphingobacteriaceae</taxon>
        <taxon>Sphingobacterium</taxon>
    </lineage>
</organism>
<keyword evidence="4" id="KW-0472">Membrane</keyword>
<evidence type="ECO:0000256" key="4">
    <source>
        <dbReference type="ARBA" id="ARBA00023136"/>
    </source>
</evidence>
<evidence type="ECO:0000313" key="8">
    <source>
        <dbReference type="Proteomes" id="UP000651112"/>
    </source>
</evidence>
<comment type="caution">
    <text evidence="7">The sequence shown here is derived from an EMBL/GenBank/DDBJ whole genome shotgun (WGS) entry which is preliminary data.</text>
</comment>
<evidence type="ECO:0000256" key="2">
    <source>
        <dbReference type="ARBA" id="ARBA00022692"/>
    </source>
</evidence>
<dbReference type="EMBL" id="JACNYL010000002">
    <property type="protein sequence ID" value="MBD1422109.1"/>
    <property type="molecule type" value="Genomic_DNA"/>
</dbReference>
<keyword evidence="8" id="KW-1185">Reference proteome</keyword>
<dbReference type="Gene3D" id="2.40.160.50">
    <property type="entry name" value="membrane protein fhac: a member of the omp85/tpsb transporter family"/>
    <property type="match status" value="1"/>
</dbReference>
<evidence type="ECO:0000256" key="5">
    <source>
        <dbReference type="ARBA" id="ARBA00023237"/>
    </source>
</evidence>
<keyword evidence="5" id="KW-0998">Cell outer membrane</keyword>
<evidence type="ECO:0000256" key="1">
    <source>
        <dbReference type="ARBA" id="ARBA00004370"/>
    </source>
</evidence>